<keyword evidence="1" id="KW-0472">Membrane</keyword>
<reference evidence="2 3" key="1">
    <citation type="journal article" date="2022" name="bioRxiv">
        <title>Genomics of Preaxostyla Flagellates Illuminates Evolutionary Transitions and the Path Towards Mitochondrial Loss.</title>
        <authorList>
            <person name="Novak L.V.F."/>
            <person name="Treitli S.C."/>
            <person name="Pyrih J."/>
            <person name="Halakuc P."/>
            <person name="Pipaliya S.V."/>
            <person name="Vacek V."/>
            <person name="Brzon O."/>
            <person name="Soukal P."/>
            <person name="Eme L."/>
            <person name="Dacks J.B."/>
            <person name="Karnkowska A."/>
            <person name="Elias M."/>
            <person name="Hampl V."/>
        </authorList>
    </citation>
    <scope>NUCLEOTIDE SEQUENCE [LARGE SCALE GENOMIC DNA]</scope>
    <source>
        <strain evidence="2">NAU3</strain>
        <tissue evidence="2">Gut</tissue>
    </source>
</reference>
<keyword evidence="1" id="KW-0812">Transmembrane</keyword>
<feature type="transmembrane region" description="Helical" evidence="1">
    <location>
        <begin position="208"/>
        <end position="234"/>
    </location>
</feature>
<keyword evidence="3" id="KW-1185">Reference proteome</keyword>
<evidence type="ECO:0000313" key="2">
    <source>
        <dbReference type="EMBL" id="KAK2952526.1"/>
    </source>
</evidence>
<comment type="caution">
    <text evidence="2">The sequence shown here is derived from an EMBL/GenBank/DDBJ whole genome shotgun (WGS) entry which is preliminary data.</text>
</comment>
<protein>
    <submittedName>
        <fullName evidence="2">Uncharacterized protein</fullName>
    </submittedName>
</protein>
<feature type="transmembrane region" description="Helical" evidence="1">
    <location>
        <begin position="20"/>
        <end position="37"/>
    </location>
</feature>
<name>A0ABQ9XQI7_9EUKA</name>
<dbReference type="EMBL" id="JARBJD010000102">
    <property type="protein sequence ID" value="KAK2952526.1"/>
    <property type="molecule type" value="Genomic_DNA"/>
</dbReference>
<evidence type="ECO:0000313" key="3">
    <source>
        <dbReference type="Proteomes" id="UP001281761"/>
    </source>
</evidence>
<evidence type="ECO:0000256" key="1">
    <source>
        <dbReference type="SAM" id="Phobius"/>
    </source>
</evidence>
<proteinExistence type="predicted"/>
<organism evidence="2 3">
    <name type="scientific">Blattamonas nauphoetae</name>
    <dbReference type="NCBI Taxonomy" id="2049346"/>
    <lineage>
        <taxon>Eukaryota</taxon>
        <taxon>Metamonada</taxon>
        <taxon>Preaxostyla</taxon>
        <taxon>Oxymonadida</taxon>
        <taxon>Blattamonas</taxon>
    </lineage>
</organism>
<keyword evidence="1" id="KW-1133">Transmembrane helix</keyword>
<feature type="transmembrane region" description="Helical" evidence="1">
    <location>
        <begin position="130"/>
        <end position="148"/>
    </location>
</feature>
<accession>A0ABQ9XQI7</accession>
<feature type="transmembrane region" description="Helical" evidence="1">
    <location>
        <begin position="169"/>
        <end position="188"/>
    </location>
</feature>
<sequence length="648" mass="73669">MHVNARYPRRHCFSLQCRTLLIIIASLPLLIAIPLFIPPHDDYADQAAQFVQVSYCTALTFIMLSGMKFYPLERAFGLTLLSTIHRKSILLFALLLFLYLLALFITRPYFGEITRFFLALVNFSDSIPNVLHRISLIVIFLISFAMIFRRTPKRRTRSLPHYVWFPLTLLHYPCYILFMIAPIHQAILNIQTASKKQNENHLSPYFSLASHCLLVLYFIIALFSRLVTVFVNFFHSWDWTVSSSNDVSPSLFQVDLVRQSGIPSQYYRDVSPSFVALRMKHRNGPCFRPPSYFFVVPGFDTSQKSTENDKLTLLIQNGRGSFTSAIEYNTQPGSRLFLSGPYRIAGPCLEGKKSTKKQRKSIAPSLSSDITDVETEQQLLHPPQSFDPAYTEPESLVVCNGESLGYLASLIVRMHSLLKLGELRARLRVVIHLSNGRELSSLEMLREMIVDLFDVFEIELTNSDMHLKTDGAPVLQCLRASSVLDWGFSGDQDDPTQTVISQVSNGVTSDESSHISPLRTPQHDLQSIQGDVNGNENKSYSVMSSNQQKHYSALQSHPLSPLRLFILFSEDGSTREVKQNKALRKLVPPGSHRQLFDAKLDPMIVGKLLDDPTNTECFLIGENAYEWRDVCLDSRIKHRCIHTENLLI</sequence>
<gene>
    <name evidence="2" type="ORF">BLNAU_12491</name>
</gene>
<feature type="transmembrane region" description="Helical" evidence="1">
    <location>
        <begin position="49"/>
        <end position="67"/>
    </location>
</feature>
<dbReference type="Proteomes" id="UP001281761">
    <property type="component" value="Unassembled WGS sequence"/>
</dbReference>
<feature type="transmembrane region" description="Helical" evidence="1">
    <location>
        <begin position="88"/>
        <end position="110"/>
    </location>
</feature>